<dbReference type="PANTHER" id="PTHR46093">
    <property type="entry name" value="ACYL-COA-BINDING DOMAIN-CONTAINING PROTEIN 5"/>
    <property type="match status" value="1"/>
</dbReference>
<evidence type="ECO:0000313" key="4">
    <source>
        <dbReference type="EMBL" id="GBB99548.1"/>
    </source>
</evidence>
<name>A0A2Z6S611_9GLOM</name>
<evidence type="ECO:0008006" key="6">
    <source>
        <dbReference type="Google" id="ProtNLM"/>
    </source>
</evidence>
<reference evidence="4 5" key="1">
    <citation type="submission" date="2017-11" db="EMBL/GenBank/DDBJ databases">
        <title>The genome of Rhizophagus clarus HR1 reveals common genetic basis of auxotrophy among arbuscular mycorrhizal fungi.</title>
        <authorList>
            <person name="Kobayashi Y."/>
        </authorList>
    </citation>
    <scope>NUCLEOTIDE SEQUENCE [LARGE SCALE GENOMIC DNA]</scope>
    <source>
        <strain evidence="4 5">HR1</strain>
    </source>
</reference>
<accession>A0A2Z6S611</accession>
<dbReference type="Pfam" id="PF24681">
    <property type="entry name" value="Kelch_KLHDC2_KLHL20_DRC7"/>
    <property type="match status" value="1"/>
</dbReference>
<gene>
    <name evidence="4" type="ORF">RclHR1_03560003</name>
</gene>
<dbReference type="PANTHER" id="PTHR46093:SF18">
    <property type="entry name" value="FIBRONECTIN TYPE-III DOMAIN-CONTAINING PROTEIN"/>
    <property type="match status" value="1"/>
</dbReference>
<dbReference type="AlphaFoldDB" id="A0A2Z6S611"/>
<sequence length="408" mass="46322">MMKKISRYFIFTLFQKIYCQLIVPSQRYLHTVTLIDNKLYIIGGQYLTDISLETIGKEFICLDISIPFNTLELFWQNLTNINKVPPHIGAASAENGANLFLYGGISINDDEKDLIYMFDTRSNSWITINVIGETKKAFLTSVDYEGKMYLFGGKYKLNDKVSNDMLIFDTISLSLSSGSLINAPSMRFDYGAVLLPNQTIVYLGGSIINNEALPLNEVYLYDTIEDSWSVKTTSGYVPSRRSAFSAVLYNQKIIIFGGKGTTNFTALYELDITNFDWYIPKISGEIQNPRYWHKANVIGKYMVISFGCCYDRSIESDILLLDISNDYEYVWTTYFEPLLPSSLPGELPTQAAETSLQPNSPPSVLSPIMATSITIFLLVIIFTYSCKWHKVIKDMPTIPAYKIIRKSR</sequence>
<evidence type="ECO:0000256" key="3">
    <source>
        <dbReference type="SAM" id="Phobius"/>
    </source>
</evidence>
<protein>
    <recommendedName>
        <fullName evidence="6">Galactose oxidase</fullName>
    </recommendedName>
</protein>
<organism evidence="4 5">
    <name type="scientific">Rhizophagus clarus</name>
    <dbReference type="NCBI Taxonomy" id="94130"/>
    <lineage>
        <taxon>Eukaryota</taxon>
        <taxon>Fungi</taxon>
        <taxon>Fungi incertae sedis</taxon>
        <taxon>Mucoromycota</taxon>
        <taxon>Glomeromycotina</taxon>
        <taxon>Glomeromycetes</taxon>
        <taxon>Glomerales</taxon>
        <taxon>Glomeraceae</taxon>
        <taxon>Rhizophagus</taxon>
    </lineage>
</organism>
<keyword evidence="3" id="KW-1133">Transmembrane helix</keyword>
<keyword evidence="5" id="KW-1185">Reference proteome</keyword>
<dbReference type="Proteomes" id="UP000247702">
    <property type="component" value="Unassembled WGS sequence"/>
</dbReference>
<dbReference type="EMBL" id="BEXD01002846">
    <property type="protein sequence ID" value="GBB99548.1"/>
    <property type="molecule type" value="Genomic_DNA"/>
</dbReference>
<feature type="transmembrane region" description="Helical" evidence="3">
    <location>
        <begin position="364"/>
        <end position="385"/>
    </location>
</feature>
<proteinExistence type="predicted"/>
<keyword evidence="1" id="KW-0880">Kelch repeat</keyword>
<dbReference type="InterPro" id="IPR015915">
    <property type="entry name" value="Kelch-typ_b-propeller"/>
</dbReference>
<keyword evidence="3" id="KW-0472">Membrane</keyword>
<keyword evidence="2" id="KW-0677">Repeat</keyword>
<evidence type="ECO:0000313" key="5">
    <source>
        <dbReference type="Proteomes" id="UP000247702"/>
    </source>
</evidence>
<evidence type="ECO:0000256" key="2">
    <source>
        <dbReference type="ARBA" id="ARBA00022737"/>
    </source>
</evidence>
<comment type="caution">
    <text evidence="4">The sequence shown here is derived from an EMBL/GenBank/DDBJ whole genome shotgun (WGS) entry which is preliminary data.</text>
</comment>
<dbReference type="SUPFAM" id="SSF117281">
    <property type="entry name" value="Kelch motif"/>
    <property type="match status" value="1"/>
</dbReference>
<keyword evidence="3" id="KW-0812">Transmembrane</keyword>
<dbReference type="Gene3D" id="2.120.10.80">
    <property type="entry name" value="Kelch-type beta propeller"/>
    <property type="match status" value="2"/>
</dbReference>
<evidence type="ECO:0000256" key="1">
    <source>
        <dbReference type="ARBA" id="ARBA00022441"/>
    </source>
</evidence>